<dbReference type="Proteomes" id="UP001204524">
    <property type="component" value="Unassembled WGS sequence"/>
</dbReference>
<name>A0ABT1KYG0_9ACTN</name>
<keyword evidence="3" id="KW-1185">Reference proteome</keyword>
<keyword evidence="1" id="KW-1133">Transmembrane helix</keyword>
<sequence>MRDWSDWTTRERWVVGVIVLVAAAVVLSQLNGDGTIGSALVYAGFMLGMVGLVLASAGVFRSAGRQQVVDSRLSTTQRVMFAAGVIVLVWAAVDAAGMDGGFVPAAFLASATIGLAYVTVVGLGAMALIRSRNR</sequence>
<proteinExistence type="predicted"/>
<comment type="caution">
    <text evidence="2">The sequence shown here is derived from an EMBL/GenBank/DDBJ whole genome shotgun (WGS) entry which is preliminary data.</text>
</comment>
<protein>
    <recommendedName>
        <fullName evidence="4">DUF2178 domain-containing protein</fullName>
    </recommendedName>
</protein>
<keyword evidence="1" id="KW-0812">Transmembrane</keyword>
<feature type="transmembrane region" description="Helical" evidence="1">
    <location>
        <begin position="36"/>
        <end position="59"/>
    </location>
</feature>
<feature type="transmembrane region" description="Helical" evidence="1">
    <location>
        <begin position="12"/>
        <end position="30"/>
    </location>
</feature>
<dbReference type="RefSeq" id="WP_254181589.1">
    <property type="nucleotide sequence ID" value="NZ_JANARS010000004.1"/>
</dbReference>
<feature type="transmembrane region" description="Helical" evidence="1">
    <location>
        <begin position="104"/>
        <end position="129"/>
    </location>
</feature>
<dbReference type="EMBL" id="JANARS010000004">
    <property type="protein sequence ID" value="MCP3422394.1"/>
    <property type="molecule type" value="Genomic_DNA"/>
</dbReference>
<evidence type="ECO:0000313" key="3">
    <source>
        <dbReference type="Proteomes" id="UP001204524"/>
    </source>
</evidence>
<feature type="transmembrane region" description="Helical" evidence="1">
    <location>
        <begin position="79"/>
        <end position="98"/>
    </location>
</feature>
<evidence type="ECO:0000313" key="2">
    <source>
        <dbReference type="EMBL" id="MCP3422394.1"/>
    </source>
</evidence>
<evidence type="ECO:0000256" key="1">
    <source>
        <dbReference type="SAM" id="Phobius"/>
    </source>
</evidence>
<evidence type="ECO:0008006" key="4">
    <source>
        <dbReference type="Google" id="ProtNLM"/>
    </source>
</evidence>
<organism evidence="2 3">
    <name type="scientific">Nocardioides pinisoli</name>
    <dbReference type="NCBI Taxonomy" id="2950279"/>
    <lineage>
        <taxon>Bacteria</taxon>
        <taxon>Bacillati</taxon>
        <taxon>Actinomycetota</taxon>
        <taxon>Actinomycetes</taxon>
        <taxon>Propionibacteriales</taxon>
        <taxon>Nocardioidaceae</taxon>
        <taxon>Nocardioides</taxon>
    </lineage>
</organism>
<gene>
    <name evidence="2" type="ORF">NCI01_11350</name>
</gene>
<keyword evidence="1" id="KW-0472">Membrane</keyword>
<accession>A0ABT1KYG0</accession>
<reference evidence="2 3" key="1">
    <citation type="submission" date="2022-06" db="EMBL/GenBank/DDBJ databases">
        <authorList>
            <person name="So Y."/>
        </authorList>
    </citation>
    <scope>NUCLEOTIDE SEQUENCE [LARGE SCALE GENOMIC DNA]</scope>
    <source>
        <strain evidence="2 3">STR3</strain>
    </source>
</reference>